<dbReference type="Proteomes" id="UP000289996">
    <property type="component" value="Unassembled WGS sequence"/>
</dbReference>
<sequence length="132" mass="15053">MKKWLLDDYLLGFPGVLMTVYVGMQIEQSIWRWGVLGFSVISFLITYPWLLTKRPKLRATRSLDRFNQPDMGRKAGEKALGISDMNNAQGNASQQRELAGFAGLVSLVGVWLKRWGLMLISIPWLIVIKLKK</sequence>
<feature type="transmembrane region" description="Helical" evidence="1">
    <location>
        <begin position="7"/>
        <end position="24"/>
    </location>
</feature>
<dbReference type="OrthoDB" id="886121at2"/>
<keyword evidence="3" id="KW-1185">Reference proteome</keyword>
<evidence type="ECO:0000313" key="2">
    <source>
        <dbReference type="EMBL" id="VDG30316.1"/>
    </source>
</evidence>
<organism evidence="2 3">
    <name type="scientific">Lactiplantibacillus mudanjiangensis</name>
    <dbReference type="NCBI Taxonomy" id="1296538"/>
    <lineage>
        <taxon>Bacteria</taxon>
        <taxon>Bacillati</taxon>
        <taxon>Bacillota</taxon>
        <taxon>Bacilli</taxon>
        <taxon>Lactobacillales</taxon>
        <taxon>Lactobacillaceae</taxon>
        <taxon>Lactiplantibacillus</taxon>
    </lineage>
</organism>
<reference evidence="2 3" key="1">
    <citation type="submission" date="2018-11" db="EMBL/GenBank/DDBJ databases">
        <authorList>
            <person name="Wuyts S."/>
        </authorList>
    </citation>
    <scope>NUCLEOTIDE SEQUENCE [LARGE SCALE GENOMIC DNA]</scope>
    <source>
        <strain evidence="2">Lactobacillus mudanjiangensis AMBF249</strain>
    </source>
</reference>
<name>A0A660E2H3_9LACO</name>
<dbReference type="AlphaFoldDB" id="A0A660E2H3"/>
<keyword evidence="1" id="KW-0472">Membrane</keyword>
<gene>
    <name evidence="2" type="ORF">MUDAN_MDHGFNIF_01867</name>
</gene>
<keyword evidence="1" id="KW-1133">Transmembrane helix</keyword>
<evidence type="ECO:0000313" key="3">
    <source>
        <dbReference type="Proteomes" id="UP000289996"/>
    </source>
</evidence>
<feature type="transmembrane region" description="Helical" evidence="1">
    <location>
        <begin position="30"/>
        <end position="51"/>
    </location>
</feature>
<accession>A0A660E2H3</accession>
<dbReference type="EMBL" id="UYIG01000185">
    <property type="protein sequence ID" value="VDG30316.1"/>
    <property type="molecule type" value="Genomic_DNA"/>
</dbReference>
<proteinExistence type="predicted"/>
<protein>
    <submittedName>
        <fullName evidence="2">Uncharacterized protein</fullName>
    </submittedName>
</protein>
<keyword evidence="1" id="KW-0812">Transmembrane</keyword>
<dbReference type="RefSeq" id="WP_130845941.1">
    <property type="nucleotide sequence ID" value="NZ_BJDY01000007.1"/>
</dbReference>
<evidence type="ECO:0000256" key="1">
    <source>
        <dbReference type="SAM" id="Phobius"/>
    </source>
</evidence>